<dbReference type="Proteomes" id="UP001175261">
    <property type="component" value="Unassembled WGS sequence"/>
</dbReference>
<feature type="compositionally biased region" description="Low complexity" evidence="1">
    <location>
        <begin position="37"/>
        <end position="58"/>
    </location>
</feature>
<keyword evidence="3" id="KW-1185">Reference proteome</keyword>
<gene>
    <name evidence="2" type="ORF">NLU13_2756</name>
</gene>
<dbReference type="EMBL" id="JAPDFR010000002">
    <property type="protein sequence ID" value="KAK0389181.1"/>
    <property type="molecule type" value="Genomic_DNA"/>
</dbReference>
<feature type="compositionally biased region" description="Polar residues" evidence="1">
    <location>
        <begin position="138"/>
        <end position="148"/>
    </location>
</feature>
<dbReference type="AlphaFoldDB" id="A0AA39GL27"/>
<feature type="region of interest" description="Disordered" evidence="1">
    <location>
        <begin position="1"/>
        <end position="195"/>
    </location>
</feature>
<feature type="compositionally biased region" description="Pro residues" evidence="1">
    <location>
        <begin position="83"/>
        <end position="106"/>
    </location>
</feature>
<evidence type="ECO:0000313" key="2">
    <source>
        <dbReference type="EMBL" id="KAK0389181.1"/>
    </source>
</evidence>
<accession>A0AA39GL27</accession>
<evidence type="ECO:0000256" key="1">
    <source>
        <dbReference type="SAM" id="MobiDB-lite"/>
    </source>
</evidence>
<evidence type="ECO:0000313" key="3">
    <source>
        <dbReference type="Proteomes" id="UP001175261"/>
    </source>
</evidence>
<reference evidence="2" key="1">
    <citation type="submission" date="2022-10" db="EMBL/GenBank/DDBJ databases">
        <title>Determination and structural analysis of whole genome sequence of Sarocladium strictum F4-1.</title>
        <authorList>
            <person name="Hu L."/>
            <person name="Jiang Y."/>
        </authorList>
    </citation>
    <scope>NUCLEOTIDE SEQUENCE</scope>
    <source>
        <strain evidence="2">F4-1</strain>
    </source>
</reference>
<proteinExistence type="predicted"/>
<protein>
    <submittedName>
        <fullName evidence="2">Uncharacterized protein</fullName>
    </submittedName>
</protein>
<organism evidence="2 3">
    <name type="scientific">Sarocladium strictum</name>
    <name type="common">Black bundle disease fungus</name>
    <name type="synonym">Acremonium strictum</name>
    <dbReference type="NCBI Taxonomy" id="5046"/>
    <lineage>
        <taxon>Eukaryota</taxon>
        <taxon>Fungi</taxon>
        <taxon>Dikarya</taxon>
        <taxon>Ascomycota</taxon>
        <taxon>Pezizomycotina</taxon>
        <taxon>Sordariomycetes</taxon>
        <taxon>Hypocreomycetidae</taxon>
        <taxon>Hypocreales</taxon>
        <taxon>Sarocladiaceae</taxon>
        <taxon>Sarocladium</taxon>
    </lineage>
</organism>
<name>A0AA39GL27_SARSR</name>
<comment type="caution">
    <text evidence="2">The sequence shown here is derived from an EMBL/GenBank/DDBJ whole genome shotgun (WGS) entry which is preliminary data.</text>
</comment>
<feature type="compositionally biased region" description="Polar residues" evidence="1">
    <location>
        <begin position="20"/>
        <end position="36"/>
    </location>
</feature>
<sequence>MPPIKTFTNSPINAAKPSGITPQTTQSQEEQRNTALPPTTATSQQSSYPAAQPAAVPSLPLPTSSYNTGAYQPTPTRDTSSGSPPPPQPGAVPVPPSASTLPPPPKAGEKLPSHLPSTTTTMPPQMSYSLPGTIAPAYSSTSTAQTQGYPGGPSQPATLMEGGMGGSSSGQQQQPLVYKQRSYDNTNDNTYDSQDESVWGTAKKWAYAAGDSLAKAENEVWKRINKD</sequence>
<feature type="compositionally biased region" description="Polar residues" evidence="1">
    <location>
        <begin position="61"/>
        <end position="79"/>
    </location>
</feature>
<feature type="compositionally biased region" description="Polar residues" evidence="1">
    <location>
        <begin position="183"/>
        <end position="192"/>
    </location>
</feature>
<feature type="compositionally biased region" description="Polar residues" evidence="1">
    <location>
        <begin position="1"/>
        <end position="12"/>
    </location>
</feature>